<organism evidence="2 3">
    <name type="scientific">Gloeothece citriformis (strain PCC 7424)</name>
    <name type="common">Cyanothece sp. (strain PCC 7424)</name>
    <dbReference type="NCBI Taxonomy" id="65393"/>
    <lineage>
        <taxon>Bacteria</taxon>
        <taxon>Bacillati</taxon>
        <taxon>Cyanobacteriota</taxon>
        <taxon>Cyanophyceae</taxon>
        <taxon>Oscillatoriophycideae</taxon>
        <taxon>Chroococcales</taxon>
        <taxon>Aphanothecaceae</taxon>
        <taxon>Gloeothece</taxon>
        <taxon>Gloeothece citriformis</taxon>
    </lineage>
</organism>
<evidence type="ECO:0000313" key="3">
    <source>
        <dbReference type="Proteomes" id="UP000002384"/>
    </source>
</evidence>
<dbReference type="KEGG" id="cyc:PCC7424_3798"/>
<evidence type="ECO:0000259" key="1">
    <source>
        <dbReference type="Pfam" id="PF00188"/>
    </source>
</evidence>
<feature type="domain" description="SCP" evidence="1">
    <location>
        <begin position="57"/>
        <end position="172"/>
    </location>
</feature>
<gene>
    <name evidence="2" type="ordered locus">PCC7424_3798</name>
</gene>
<dbReference type="EMBL" id="CP001291">
    <property type="protein sequence ID" value="ACK72179.1"/>
    <property type="molecule type" value="Genomic_DNA"/>
</dbReference>
<reference evidence="3" key="1">
    <citation type="journal article" date="2011" name="MBio">
        <title>Novel metabolic attributes of the genus Cyanothece, comprising a group of unicellular nitrogen-fixing Cyanobacteria.</title>
        <authorList>
            <person name="Bandyopadhyay A."/>
            <person name="Elvitigala T."/>
            <person name="Welsh E."/>
            <person name="Stockel J."/>
            <person name="Liberton M."/>
            <person name="Min H."/>
            <person name="Sherman L.A."/>
            <person name="Pakrasi H.B."/>
        </authorList>
    </citation>
    <scope>NUCLEOTIDE SEQUENCE [LARGE SCALE GENOMIC DNA]</scope>
    <source>
        <strain evidence="3">PCC 7424</strain>
    </source>
</reference>
<protein>
    <submittedName>
        <fullName evidence="2">SCP-like extracellular</fullName>
    </submittedName>
</protein>
<accession>B7KJ95</accession>
<feature type="domain" description="SCP" evidence="1">
    <location>
        <begin position="203"/>
        <end position="317"/>
    </location>
</feature>
<dbReference type="CDD" id="cd05379">
    <property type="entry name" value="CAP_bacterial"/>
    <property type="match status" value="2"/>
</dbReference>
<dbReference type="Proteomes" id="UP000002384">
    <property type="component" value="Chromosome"/>
</dbReference>
<dbReference type="InterPro" id="IPR014044">
    <property type="entry name" value="CAP_dom"/>
</dbReference>
<dbReference type="PANTHER" id="PTHR31157:SF1">
    <property type="entry name" value="SCP DOMAIN-CONTAINING PROTEIN"/>
    <property type="match status" value="1"/>
</dbReference>
<dbReference type="eggNOG" id="COG2340">
    <property type="taxonomic scope" value="Bacteria"/>
</dbReference>
<dbReference type="InterPro" id="IPR035940">
    <property type="entry name" value="CAP_sf"/>
</dbReference>
<dbReference type="SUPFAM" id="SSF55797">
    <property type="entry name" value="PR-1-like"/>
    <property type="match status" value="2"/>
</dbReference>
<dbReference type="PROSITE" id="PS51257">
    <property type="entry name" value="PROKAR_LIPOPROTEIN"/>
    <property type="match status" value="1"/>
</dbReference>
<dbReference type="OrthoDB" id="68195at2"/>
<dbReference type="Pfam" id="PF00188">
    <property type="entry name" value="CAP"/>
    <property type="match status" value="2"/>
</dbReference>
<dbReference type="STRING" id="65393.PCC7424_3798"/>
<dbReference type="AlphaFoldDB" id="B7KJ95"/>
<evidence type="ECO:0000313" key="2">
    <source>
        <dbReference type="EMBL" id="ACK72179.1"/>
    </source>
</evidence>
<keyword evidence="3" id="KW-1185">Reference proteome</keyword>
<dbReference type="HOGENOM" id="CLU_789217_0_0_3"/>
<proteinExistence type="predicted"/>
<dbReference type="PANTHER" id="PTHR31157">
    <property type="entry name" value="SCP DOMAIN-CONTAINING PROTEIN"/>
    <property type="match status" value="1"/>
</dbReference>
<dbReference type="RefSeq" id="WP_015955771.1">
    <property type="nucleotide sequence ID" value="NC_011729.1"/>
</dbReference>
<name>B7KJ95_GLOC7</name>
<dbReference type="Gene3D" id="3.40.33.10">
    <property type="entry name" value="CAP"/>
    <property type="match status" value="2"/>
</dbReference>
<sequence length="321" mass="35121">MKTKLIYGSLLIVSCSILVGGCQSLKDNLPFTSVPQTTPVVLADSNTLTSLEAKIYDQINQYRRSKNLSPLEVNNTIAQQAKIHSERMAAKTVPFSHQGFEERIQKIANTIPYQGAAENIASNQGKSDPAITAVQGWLKSPGHLKNIEGNFNLTGVGVAQNSQGEYYFTQIFINSAAAVNNTTPSPTQVNSSFLGLEEATHQQVNQYRLSKNLPPLLLDASISEEARLFSEKMANGEVPFSHTGFDERVKAIGKSVKFQSVAENLAFNMGFDDPVKVAVGGWIKSPGHEKNMRGDFDLTGIGIAKNNGGEYYFTQLFVKKR</sequence>